<evidence type="ECO:0000259" key="3">
    <source>
        <dbReference type="Pfam" id="PF03732"/>
    </source>
</evidence>
<dbReference type="GO" id="GO:0004523">
    <property type="term" value="F:RNA-DNA hybrid ribonuclease activity"/>
    <property type="evidence" value="ECO:0007669"/>
    <property type="project" value="InterPro"/>
</dbReference>
<feature type="domain" description="RNase H type-1" evidence="4">
    <location>
        <begin position="476"/>
        <end position="540"/>
    </location>
</feature>
<evidence type="ECO:0000259" key="2">
    <source>
        <dbReference type="Pfam" id="PF00078"/>
    </source>
</evidence>
<dbReference type="EMBL" id="JAUUTY010000001">
    <property type="protein sequence ID" value="KAK1694681.1"/>
    <property type="molecule type" value="Genomic_DNA"/>
</dbReference>
<feature type="domain" description="Reverse transcriptase" evidence="2">
    <location>
        <begin position="359"/>
        <end position="465"/>
    </location>
</feature>
<name>A0AAD8X2Y9_LOLMU</name>
<feature type="domain" description="Retrotransposon gag" evidence="3">
    <location>
        <begin position="41"/>
        <end position="128"/>
    </location>
</feature>
<gene>
    <name evidence="5" type="ORF">QYE76_011378</name>
</gene>
<dbReference type="Gene3D" id="3.30.70.270">
    <property type="match status" value="1"/>
</dbReference>
<dbReference type="SUPFAM" id="SSF56672">
    <property type="entry name" value="DNA/RNA polymerases"/>
    <property type="match status" value="1"/>
</dbReference>
<dbReference type="PANTHER" id="PTHR24559">
    <property type="entry name" value="TRANSPOSON TY3-I GAG-POL POLYPROTEIN"/>
    <property type="match status" value="1"/>
</dbReference>
<feature type="region of interest" description="Disordered" evidence="1">
    <location>
        <begin position="144"/>
        <end position="192"/>
    </location>
</feature>
<accession>A0AAD8X2Y9</accession>
<dbReference type="Proteomes" id="UP001231189">
    <property type="component" value="Unassembled WGS sequence"/>
</dbReference>
<sequence>MNLKLPHPKMMMGPDTWIEDYYNAVTFAGGTPNIACRMLQLYLVGPTRIWLSDLEKNSIFCWFDLKNAFEKHFRGTYKRPATTSDLQACIQKKGETSRSFLTRWLQTRNECENVDNRTAMHAFIGGLQRGGPAAAQADLFGYKRARKHRPRGKGGKGKNKDKEEDSSEAMDEDDASPDPKAGSAAKPNPFDKKSAGAYHTFLGTPTVRASKSALRILSATVPAVPQYVSIRLPVAFGDANNFREEMITFEVVPFKSSYHVIFGRPTYHARACYIYNKLKIPGPKGMITVSGDYKKAHECELGEAAFAVVISGEELQGYRAAVDPTEMQTTKKQIFEQKTSFKAAIETKKHDLIVGDGSKQIRMKKSDQKVTSFITPFGTYCYVTMPFGSKNAGATYQRTMQRCLKDQIGRNVHAYVDDIAVMTRKGSDLISDLTESFENLRRYKMMLNPLKCVFGVPAGKLLGFIVSHRGIEIHFEATNNMAEYEALLHGLRIAKEIGIKHIICYGDSDLVAQQVAGTWNARNSIMAAYRDEVDEIAKCFLGY</sequence>
<dbReference type="InterPro" id="IPR043502">
    <property type="entry name" value="DNA/RNA_pol_sf"/>
</dbReference>
<dbReference type="Pfam" id="PF13456">
    <property type="entry name" value="RVT_3"/>
    <property type="match status" value="1"/>
</dbReference>
<dbReference type="Gene3D" id="3.10.10.10">
    <property type="entry name" value="HIV Type 1 Reverse Transcriptase, subunit A, domain 1"/>
    <property type="match status" value="1"/>
</dbReference>
<evidence type="ECO:0000256" key="1">
    <source>
        <dbReference type="SAM" id="MobiDB-lite"/>
    </source>
</evidence>
<keyword evidence="6" id="KW-1185">Reference proteome</keyword>
<evidence type="ECO:0008006" key="7">
    <source>
        <dbReference type="Google" id="ProtNLM"/>
    </source>
</evidence>
<dbReference type="Gene3D" id="3.30.420.10">
    <property type="entry name" value="Ribonuclease H-like superfamily/Ribonuclease H"/>
    <property type="match status" value="1"/>
</dbReference>
<feature type="compositionally biased region" description="Acidic residues" evidence="1">
    <location>
        <begin position="164"/>
        <end position="176"/>
    </location>
</feature>
<dbReference type="InterPro" id="IPR036397">
    <property type="entry name" value="RNaseH_sf"/>
</dbReference>
<dbReference type="Pfam" id="PF00078">
    <property type="entry name" value="RVT_1"/>
    <property type="match status" value="1"/>
</dbReference>
<dbReference type="InterPro" id="IPR002156">
    <property type="entry name" value="RNaseH_domain"/>
</dbReference>
<dbReference type="PANTHER" id="PTHR24559:SF430">
    <property type="entry name" value="RNA-DIRECTED DNA POLYMERASE"/>
    <property type="match status" value="1"/>
</dbReference>
<proteinExistence type="predicted"/>
<evidence type="ECO:0000259" key="4">
    <source>
        <dbReference type="Pfam" id="PF13456"/>
    </source>
</evidence>
<dbReference type="GO" id="GO:0003676">
    <property type="term" value="F:nucleic acid binding"/>
    <property type="evidence" value="ECO:0007669"/>
    <property type="project" value="InterPro"/>
</dbReference>
<dbReference type="CDD" id="cd01647">
    <property type="entry name" value="RT_LTR"/>
    <property type="match status" value="1"/>
</dbReference>
<organism evidence="5 6">
    <name type="scientific">Lolium multiflorum</name>
    <name type="common">Italian ryegrass</name>
    <name type="synonym">Lolium perenne subsp. multiflorum</name>
    <dbReference type="NCBI Taxonomy" id="4521"/>
    <lineage>
        <taxon>Eukaryota</taxon>
        <taxon>Viridiplantae</taxon>
        <taxon>Streptophyta</taxon>
        <taxon>Embryophyta</taxon>
        <taxon>Tracheophyta</taxon>
        <taxon>Spermatophyta</taxon>
        <taxon>Magnoliopsida</taxon>
        <taxon>Liliopsida</taxon>
        <taxon>Poales</taxon>
        <taxon>Poaceae</taxon>
        <taxon>BOP clade</taxon>
        <taxon>Pooideae</taxon>
        <taxon>Poodae</taxon>
        <taxon>Poeae</taxon>
        <taxon>Poeae Chloroplast Group 2 (Poeae type)</taxon>
        <taxon>Loliodinae</taxon>
        <taxon>Loliinae</taxon>
        <taxon>Lolium</taxon>
    </lineage>
</organism>
<dbReference type="AlphaFoldDB" id="A0AAD8X2Y9"/>
<dbReference type="Pfam" id="PF03732">
    <property type="entry name" value="Retrotrans_gag"/>
    <property type="match status" value="1"/>
</dbReference>
<feature type="compositionally biased region" description="Basic residues" evidence="1">
    <location>
        <begin position="144"/>
        <end position="157"/>
    </location>
</feature>
<dbReference type="InterPro" id="IPR043128">
    <property type="entry name" value="Rev_trsase/Diguanyl_cyclase"/>
</dbReference>
<evidence type="ECO:0000313" key="6">
    <source>
        <dbReference type="Proteomes" id="UP001231189"/>
    </source>
</evidence>
<protein>
    <recommendedName>
        <fullName evidence="7">Retrotransposon gag domain-containing protein</fullName>
    </recommendedName>
</protein>
<reference evidence="5" key="1">
    <citation type="submission" date="2023-07" db="EMBL/GenBank/DDBJ databases">
        <title>A chromosome-level genome assembly of Lolium multiflorum.</title>
        <authorList>
            <person name="Chen Y."/>
            <person name="Copetti D."/>
            <person name="Kolliker R."/>
            <person name="Studer B."/>
        </authorList>
    </citation>
    <scope>NUCLEOTIDE SEQUENCE</scope>
    <source>
        <strain evidence="5">02402/16</strain>
        <tissue evidence="5">Leaf</tissue>
    </source>
</reference>
<dbReference type="InterPro" id="IPR053134">
    <property type="entry name" value="RNA-dir_DNA_polymerase"/>
</dbReference>
<evidence type="ECO:0000313" key="5">
    <source>
        <dbReference type="EMBL" id="KAK1694681.1"/>
    </source>
</evidence>
<dbReference type="InterPro" id="IPR000477">
    <property type="entry name" value="RT_dom"/>
</dbReference>
<comment type="caution">
    <text evidence="5">The sequence shown here is derived from an EMBL/GenBank/DDBJ whole genome shotgun (WGS) entry which is preliminary data.</text>
</comment>
<dbReference type="InterPro" id="IPR005162">
    <property type="entry name" value="Retrotrans_gag_dom"/>
</dbReference>